<comment type="caution">
    <text evidence="1">The sequence shown here is derived from an EMBL/GenBank/DDBJ whole genome shotgun (WGS) entry which is preliminary data.</text>
</comment>
<reference evidence="2" key="1">
    <citation type="journal article" date="2019" name="Int. J. Syst. Evol. Microbiol.">
        <title>The Global Catalogue of Microorganisms (GCM) 10K type strain sequencing project: providing services to taxonomists for standard genome sequencing and annotation.</title>
        <authorList>
            <consortium name="The Broad Institute Genomics Platform"/>
            <consortium name="The Broad Institute Genome Sequencing Center for Infectious Disease"/>
            <person name="Wu L."/>
            <person name="Ma J."/>
        </authorList>
    </citation>
    <scope>NUCLEOTIDE SEQUENCE [LARGE SCALE GENOMIC DNA]</scope>
    <source>
        <strain evidence="2">KCTC 42224</strain>
    </source>
</reference>
<evidence type="ECO:0000313" key="2">
    <source>
        <dbReference type="Proteomes" id="UP001595683"/>
    </source>
</evidence>
<evidence type="ECO:0000313" key="1">
    <source>
        <dbReference type="EMBL" id="MFC3672356.1"/>
    </source>
</evidence>
<gene>
    <name evidence="1" type="ORF">ACFOOT_13090</name>
</gene>
<organism evidence="1 2">
    <name type="scientific">Novosphingobium pokkalii</name>
    <dbReference type="NCBI Taxonomy" id="1770194"/>
    <lineage>
        <taxon>Bacteria</taxon>
        <taxon>Pseudomonadati</taxon>
        <taxon>Pseudomonadota</taxon>
        <taxon>Alphaproteobacteria</taxon>
        <taxon>Sphingomonadales</taxon>
        <taxon>Sphingomonadaceae</taxon>
        <taxon>Novosphingobium</taxon>
    </lineage>
</organism>
<dbReference type="RefSeq" id="WP_191324129.1">
    <property type="nucleotide sequence ID" value="NZ_BMZP01000007.1"/>
</dbReference>
<protein>
    <recommendedName>
        <fullName evidence="3">Cell division protein FtsL</fullName>
    </recommendedName>
</protein>
<keyword evidence="2" id="KW-1185">Reference proteome</keyword>
<evidence type="ECO:0008006" key="3">
    <source>
        <dbReference type="Google" id="ProtNLM"/>
    </source>
</evidence>
<dbReference type="Proteomes" id="UP001595683">
    <property type="component" value="Unassembled WGS sequence"/>
</dbReference>
<accession>A0ABV7V4M0</accession>
<proteinExistence type="predicted"/>
<dbReference type="EMBL" id="JBHRYE010000021">
    <property type="protein sequence ID" value="MFC3672356.1"/>
    <property type="molecule type" value="Genomic_DNA"/>
</dbReference>
<name>A0ABV7V4M0_9SPHN</name>
<sequence length="100" mass="10359">MLATLASLVIAGAGVAALVAVAATWRGQLGAIRQVLADARALEQADALDRDRVFLARLIEAPMVDIAPAMLPVPRTVRRAAPRPVASPAVTVTKARRAAA</sequence>